<comment type="caution">
    <text evidence="2">The sequence shown here is derived from an EMBL/GenBank/DDBJ whole genome shotgun (WGS) entry which is preliminary data.</text>
</comment>
<evidence type="ECO:0000313" key="2">
    <source>
        <dbReference type="EMBL" id="EXZ46087.1"/>
    </source>
</evidence>
<evidence type="ECO:0000313" key="3">
    <source>
        <dbReference type="Proteomes" id="UP000022272"/>
    </source>
</evidence>
<organism evidence="2 3">
    <name type="scientific">Bacteroides fragilis str. 2-F-2 #4</name>
    <dbReference type="NCBI Taxonomy" id="1339280"/>
    <lineage>
        <taxon>Bacteria</taxon>
        <taxon>Pseudomonadati</taxon>
        <taxon>Bacteroidota</taxon>
        <taxon>Bacteroidia</taxon>
        <taxon>Bacteroidales</taxon>
        <taxon>Bacteroidaceae</taxon>
        <taxon>Bacteroides</taxon>
    </lineage>
</organism>
<gene>
    <name evidence="2" type="ORF">M076_0641</name>
</gene>
<reference evidence="2 3" key="1">
    <citation type="submission" date="2014-02" db="EMBL/GenBank/DDBJ databases">
        <authorList>
            <person name="Sears C."/>
            <person name="Carroll K."/>
            <person name="Sack B.R."/>
            <person name="Qadri F."/>
            <person name="Myers L.L."/>
            <person name="Chung G.-T."/>
            <person name="Escheverria P."/>
            <person name="Fraser C.M."/>
            <person name="Sadzewicz L."/>
            <person name="Shefchek K.A."/>
            <person name="Tallon L."/>
            <person name="Das S.P."/>
            <person name="Daugherty S."/>
            <person name="Mongodin E.F."/>
        </authorList>
    </citation>
    <scope>NUCLEOTIDE SEQUENCE [LARGE SCALE GENOMIC DNA]</scope>
    <source>
        <strain evidence="2 3">2-F-2 #4</strain>
    </source>
</reference>
<dbReference type="EMBL" id="JGDM01000013">
    <property type="protein sequence ID" value="EXZ46087.1"/>
    <property type="molecule type" value="Genomic_DNA"/>
</dbReference>
<accession>A0A015ZNP1</accession>
<feature type="chain" id="PRO_5001480385" evidence="1">
    <location>
        <begin position="25"/>
        <end position="100"/>
    </location>
</feature>
<proteinExistence type="predicted"/>
<sequence length="100" mass="10211">MKTNKKAVLGMLIAIVISISFFHAVSENTHSENTNLQQLTYGAAYMAAGGSEGGPATQAAWGITSAYGYTVTEGLVDAAVLNGWNPAGWVCGAAACVTGL</sequence>
<name>A0A015ZNP1_BACFG</name>
<dbReference type="Proteomes" id="UP000022272">
    <property type="component" value="Unassembled WGS sequence"/>
</dbReference>
<dbReference type="PATRIC" id="fig|1339280.3.peg.621"/>
<protein>
    <submittedName>
        <fullName evidence="2">Uncharacterized protein</fullName>
    </submittedName>
</protein>
<dbReference type="RefSeq" id="WP_050440708.1">
    <property type="nucleotide sequence ID" value="NZ_JGDM01000013.1"/>
</dbReference>
<dbReference type="AlphaFoldDB" id="A0A015ZNP1"/>
<keyword evidence="1" id="KW-0732">Signal</keyword>
<evidence type="ECO:0000256" key="1">
    <source>
        <dbReference type="SAM" id="SignalP"/>
    </source>
</evidence>
<feature type="signal peptide" evidence="1">
    <location>
        <begin position="1"/>
        <end position="24"/>
    </location>
</feature>